<dbReference type="GeneTree" id="ENSGT00940000161715"/>
<evidence type="ECO:0008006" key="9">
    <source>
        <dbReference type="Google" id="ProtNLM"/>
    </source>
</evidence>
<feature type="transmembrane region" description="Helical" evidence="6">
    <location>
        <begin position="196"/>
        <end position="216"/>
    </location>
</feature>
<dbReference type="PANTHER" id="PTHR46441:SF2">
    <property type="entry name" value="TRANSMEMBRANE EPIDIDYMAL PROTEIN 1"/>
    <property type="match status" value="1"/>
</dbReference>
<evidence type="ECO:0000256" key="5">
    <source>
        <dbReference type="ARBA" id="ARBA00023136"/>
    </source>
</evidence>
<dbReference type="AlphaFoldDB" id="G1TLN5"/>
<protein>
    <recommendedName>
        <fullName evidence="9">Transmembrane epididymal protein 1</fullName>
    </recommendedName>
</protein>
<keyword evidence="4 6" id="KW-1133">Transmembrane helix</keyword>
<organism evidence="7 8">
    <name type="scientific">Oryctolagus cuniculus</name>
    <name type="common">Rabbit</name>
    <dbReference type="NCBI Taxonomy" id="9986"/>
    <lineage>
        <taxon>Eukaryota</taxon>
        <taxon>Metazoa</taxon>
        <taxon>Chordata</taxon>
        <taxon>Craniata</taxon>
        <taxon>Vertebrata</taxon>
        <taxon>Euteleostomi</taxon>
        <taxon>Mammalia</taxon>
        <taxon>Eutheria</taxon>
        <taxon>Euarchontoglires</taxon>
        <taxon>Glires</taxon>
        <taxon>Lagomorpha</taxon>
        <taxon>Leporidae</taxon>
        <taxon>Oryctolagus</taxon>
    </lineage>
</organism>
<dbReference type="Pfam" id="PF04819">
    <property type="entry name" value="DUF716"/>
    <property type="match status" value="1"/>
</dbReference>
<dbReference type="PANTHER" id="PTHR46441">
    <property type="entry name" value="TRANSMEMBRANE EPIDIDYMAL FAMILY MEMBER 3"/>
    <property type="match status" value="1"/>
</dbReference>
<dbReference type="PaxDb" id="9986-ENSOCUP00000017887"/>
<evidence type="ECO:0000256" key="6">
    <source>
        <dbReference type="SAM" id="Phobius"/>
    </source>
</evidence>
<comment type="similarity">
    <text evidence="2">Belongs to the TMEM45 family.</text>
</comment>
<sequence>SGNHEPMGTFIGHVYPGLFLVLYGLHQAVAVSRAMIAGTPLPCPPRAPRNKGRWAWLWTLSYAGLLKTVAGSLLVAYEISCVEGGLVLMDRQLPPRFMYPHEWQHLTMFALLALLGCVELASGSLLPRRCVALEKGALALTFYELLLLLGSHVKDSSGVELQVHALLVLVVLLLSLVLTAQLWAPAARQLRLMESFLFLVMGSWLVQAGFILYRPISGFPWQDDDVSDIMFVTTFFCWHVMADALCLLGVHGFSFFWLRCYGPRSEPAGSTGAPCHAGPRGPLYTLLQEAEQSEKEEGALLLPQAQPGP</sequence>
<dbReference type="GO" id="GO:0016020">
    <property type="term" value="C:membrane"/>
    <property type="evidence" value="ECO:0007669"/>
    <property type="project" value="UniProtKB-SubCell"/>
</dbReference>
<evidence type="ECO:0000313" key="7">
    <source>
        <dbReference type="Ensembl" id="ENSOCUP00000017887.2"/>
    </source>
</evidence>
<feature type="transmembrane region" description="Helical" evidence="6">
    <location>
        <begin position="103"/>
        <end position="125"/>
    </location>
</feature>
<keyword evidence="8" id="KW-1185">Reference proteome</keyword>
<accession>G1TLN5</accession>
<proteinExistence type="inferred from homology"/>
<feature type="transmembrane region" description="Helical" evidence="6">
    <location>
        <begin position="165"/>
        <end position="184"/>
    </location>
</feature>
<reference evidence="7" key="3">
    <citation type="submission" date="2025-09" db="UniProtKB">
        <authorList>
            <consortium name="Ensembl"/>
        </authorList>
    </citation>
    <scope>IDENTIFICATION</scope>
    <source>
        <strain evidence="7">Thorbecke</strain>
    </source>
</reference>
<dbReference type="HOGENOM" id="CLU_059568_1_0_1"/>
<comment type="subcellular location">
    <subcellularLocation>
        <location evidence="1">Membrane</location>
        <topology evidence="1">Multi-pass membrane protein</topology>
    </subcellularLocation>
</comment>
<gene>
    <name evidence="7" type="primary">LOC100337877</name>
</gene>
<dbReference type="Bgee" id="ENSOCUG00000029992">
    <property type="expression patterns" value="Expressed in testis"/>
</dbReference>
<feature type="transmembrane region" description="Helical" evidence="6">
    <location>
        <begin position="236"/>
        <end position="258"/>
    </location>
</feature>
<reference evidence="7" key="2">
    <citation type="submission" date="2025-08" db="UniProtKB">
        <authorList>
            <consortium name="Ensembl"/>
        </authorList>
    </citation>
    <scope>IDENTIFICATION</scope>
    <source>
        <strain evidence="7">Thorbecke</strain>
    </source>
</reference>
<keyword evidence="3 6" id="KW-0812">Transmembrane</keyword>
<feature type="transmembrane region" description="Helical" evidence="6">
    <location>
        <begin position="137"/>
        <end position="153"/>
    </location>
</feature>
<evidence type="ECO:0000256" key="3">
    <source>
        <dbReference type="ARBA" id="ARBA00022692"/>
    </source>
</evidence>
<name>G1TLN5_RABIT</name>
<dbReference type="InterPro" id="IPR006904">
    <property type="entry name" value="DUF716"/>
</dbReference>
<feature type="transmembrane region" description="Helical" evidence="6">
    <location>
        <begin position="6"/>
        <end position="25"/>
    </location>
</feature>
<feature type="transmembrane region" description="Helical" evidence="6">
    <location>
        <begin position="55"/>
        <end position="77"/>
    </location>
</feature>
<dbReference type="eggNOG" id="ENOG502QS1R">
    <property type="taxonomic scope" value="Eukaryota"/>
</dbReference>
<keyword evidence="5 6" id="KW-0472">Membrane</keyword>
<evidence type="ECO:0000256" key="2">
    <source>
        <dbReference type="ARBA" id="ARBA00006948"/>
    </source>
</evidence>
<dbReference type="Ensembl" id="ENSOCUT00000006140.3">
    <property type="protein sequence ID" value="ENSOCUP00000017887.2"/>
    <property type="gene ID" value="ENSOCUG00000029992.1"/>
</dbReference>
<dbReference type="InParanoid" id="G1TLN5"/>
<evidence type="ECO:0000313" key="8">
    <source>
        <dbReference type="Proteomes" id="UP000001811"/>
    </source>
</evidence>
<evidence type="ECO:0000256" key="4">
    <source>
        <dbReference type="ARBA" id="ARBA00022989"/>
    </source>
</evidence>
<evidence type="ECO:0000256" key="1">
    <source>
        <dbReference type="ARBA" id="ARBA00004141"/>
    </source>
</evidence>
<dbReference type="Proteomes" id="UP000001811">
    <property type="component" value="Unplaced"/>
</dbReference>
<reference evidence="7 8" key="1">
    <citation type="journal article" date="2011" name="Nature">
        <title>A high-resolution map of human evolutionary constraint using 29 mammals.</title>
        <authorList>
            <person name="Lindblad-Toh K."/>
            <person name="Garber M."/>
            <person name="Zuk O."/>
            <person name="Lin M.F."/>
            <person name="Parker B.J."/>
            <person name="Washietl S."/>
            <person name="Kheradpour P."/>
            <person name="Ernst J."/>
            <person name="Jordan G."/>
            <person name="Mauceli E."/>
            <person name="Ward L.D."/>
            <person name="Lowe C.B."/>
            <person name="Holloway A.K."/>
            <person name="Clamp M."/>
            <person name="Gnerre S."/>
            <person name="Alfoldi J."/>
            <person name="Beal K."/>
            <person name="Chang J."/>
            <person name="Clawson H."/>
            <person name="Cuff J."/>
            <person name="Di Palma F."/>
            <person name="Fitzgerald S."/>
            <person name="Flicek P."/>
            <person name="Guttman M."/>
            <person name="Hubisz M.J."/>
            <person name="Jaffe D.B."/>
            <person name="Jungreis I."/>
            <person name="Kent W.J."/>
            <person name="Kostka D."/>
            <person name="Lara M."/>
            <person name="Martins A.L."/>
            <person name="Massingham T."/>
            <person name="Moltke I."/>
            <person name="Raney B.J."/>
            <person name="Rasmussen M.D."/>
            <person name="Robinson J."/>
            <person name="Stark A."/>
            <person name="Vilella A.J."/>
            <person name="Wen J."/>
            <person name="Xie X."/>
            <person name="Zody M.C."/>
            <person name="Baldwin J."/>
            <person name="Bloom T."/>
            <person name="Chin C.W."/>
            <person name="Heiman D."/>
            <person name="Nicol R."/>
            <person name="Nusbaum C."/>
            <person name="Young S."/>
            <person name="Wilkinson J."/>
            <person name="Worley K.C."/>
            <person name="Kovar C.L."/>
            <person name="Muzny D.M."/>
            <person name="Gibbs R.A."/>
            <person name="Cree A."/>
            <person name="Dihn H.H."/>
            <person name="Fowler G."/>
            <person name="Jhangiani S."/>
            <person name="Joshi V."/>
            <person name="Lee S."/>
            <person name="Lewis L.R."/>
            <person name="Nazareth L.V."/>
            <person name="Okwuonu G."/>
            <person name="Santibanez J."/>
            <person name="Warren W.C."/>
            <person name="Mardis E.R."/>
            <person name="Weinstock G.M."/>
            <person name="Wilson R.K."/>
            <person name="Delehaunty K."/>
            <person name="Dooling D."/>
            <person name="Fronik C."/>
            <person name="Fulton L."/>
            <person name="Fulton B."/>
            <person name="Graves T."/>
            <person name="Minx P."/>
            <person name="Sodergren E."/>
            <person name="Birney E."/>
            <person name="Margulies E.H."/>
            <person name="Herrero J."/>
            <person name="Green E.D."/>
            <person name="Haussler D."/>
            <person name="Siepel A."/>
            <person name="Goldman N."/>
            <person name="Pollard K.S."/>
            <person name="Pedersen J.S."/>
            <person name="Lander E.S."/>
            <person name="Kellis M."/>
        </authorList>
    </citation>
    <scope>NUCLEOTIDE SEQUENCE [LARGE SCALE GENOMIC DNA]</scope>
    <source>
        <strain evidence="8">Thorbecke</strain>
    </source>
</reference>